<accession>A0ABX2M5S3</accession>
<sequence length="331" mass="35521">MSSDSLRVLIVGCGNMAGGFDANRPAGALPLTHAGAFAHHGGFNLLACVDPDEGRRRQFAARWNVPRCAASIADLGALSGEFDVISICSPTALHPEHLESALALNPRLIFCEKPVTPTLAETEAWVQACEARGVLLAINHTRRWAPDVRRLAGELADGSWNKVRAVAGIYNKGILNNGGHMIDLLHLLLGPLELMHAGQPSWDFWEHDPSVPAMLRAGEVPITLNLGHAGDYAHFELQLITENGIVTMEDGGMNWRIRRAVASPHFKGYRALDEGTRIAGEYPQAMLAAAANLHAALTDGEMLASDGRSALAAQRICEQIRQSSIGPASTT</sequence>
<dbReference type="PANTHER" id="PTHR43708:SF5">
    <property type="entry name" value="CONSERVED EXPRESSED OXIDOREDUCTASE (EUROFUNG)-RELATED"/>
    <property type="match status" value="1"/>
</dbReference>
<dbReference type="InterPro" id="IPR036291">
    <property type="entry name" value="NAD(P)-bd_dom_sf"/>
</dbReference>
<dbReference type="Proteomes" id="UP000536746">
    <property type="component" value="Unassembled WGS sequence"/>
</dbReference>
<keyword evidence="2" id="KW-0560">Oxidoreductase</keyword>
<proteinExistence type="inferred from homology"/>
<gene>
    <name evidence="4" type="ORF">HNO84_16410</name>
</gene>
<organism evidence="4 5">
    <name type="scientific">Herbaspirillum robiniae</name>
    <dbReference type="NCBI Taxonomy" id="2014887"/>
    <lineage>
        <taxon>Bacteria</taxon>
        <taxon>Pseudomonadati</taxon>
        <taxon>Pseudomonadota</taxon>
        <taxon>Betaproteobacteria</taxon>
        <taxon>Burkholderiales</taxon>
        <taxon>Oxalobacteraceae</taxon>
        <taxon>Herbaspirillum</taxon>
    </lineage>
</organism>
<evidence type="ECO:0000259" key="3">
    <source>
        <dbReference type="Pfam" id="PF01408"/>
    </source>
</evidence>
<evidence type="ECO:0000313" key="5">
    <source>
        <dbReference type="Proteomes" id="UP000536746"/>
    </source>
</evidence>
<evidence type="ECO:0000256" key="1">
    <source>
        <dbReference type="ARBA" id="ARBA00010928"/>
    </source>
</evidence>
<comment type="caution">
    <text evidence="4">The sequence shown here is derived from an EMBL/GenBank/DDBJ whole genome shotgun (WGS) entry which is preliminary data.</text>
</comment>
<feature type="domain" description="Gfo/Idh/MocA-like oxidoreductase N-terminal" evidence="3">
    <location>
        <begin position="7"/>
        <end position="140"/>
    </location>
</feature>
<reference evidence="4 5" key="1">
    <citation type="journal article" date="2020" name="Front. Plant Sci.">
        <title>Isolation of Rhizosphere Bacteria That Improve Quality and Water Stress Tolerance in Greenhouse Ornamentals.</title>
        <authorList>
            <person name="Nordstedt N.P."/>
            <person name="Jones M.L."/>
        </authorList>
    </citation>
    <scope>NUCLEOTIDE SEQUENCE [LARGE SCALE GENOMIC DNA]</scope>
    <source>
        <strain evidence="4 5">C6C2</strain>
    </source>
</reference>
<dbReference type="PANTHER" id="PTHR43708">
    <property type="entry name" value="CONSERVED EXPRESSED OXIDOREDUCTASE (EUROFUNG)"/>
    <property type="match status" value="1"/>
</dbReference>
<name>A0ABX2M5S3_9BURK</name>
<keyword evidence="5" id="KW-1185">Reference proteome</keyword>
<dbReference type="Pfam" id="PF01408">
    <property type="entry name" value="GFO_IDH_MocA"/>
    <property type="match status" value="1"/>
</dbReference>
<comment type="similarity">
    <text evidence="1">Belongs to the Gfo/Idh/MocA family.</text>
</comment>
<protein>
    <submittedName>
        <fullName evidence="4">Gfo/Idh/MocA family oxidoreductase</fullName>
    </submittedName>
</protein>
<dbReference type="RefSeq" id="WP_079216962.1">
    <property type="nucleotide sequence ID" value="NZ_CP018845.1"/>
</dbReference>
<dbReference type="EMBL" id="JABFMT010000018">
    <property type="protein sequence ID" value="NUU03189.1"/>
    <property type="molecule type" value="Genomic_DNA"/>
</dbReference>
<dbReference type="Gene3D" id="3.30.360.10">
    <property type="entry name" value="Dihydrodipicolinate Reductase, domain 2"/>
    <property type="match status" value="1"/>
</dbReference>
<dbReference type="Gene3D" id="3.40.50.720">
    <property type="entry name" value="NAD(P)-binding Rossmann-like Domain"/>
    <property type="match status" value="1"/>
</dbReference>
<dbReference type="InterPro" id="IPR000683">
    <property type="entry name" value="Gfo/Idh/MocA-like_OxRdtase_N"/>
</dbReference>
<dbReference type="InterPro" id="IPR051317">
    <property type="entry name" value="Gfo/Idh/MocA_oxidoreduct"/>
</dbReference>
<evidence type="ECO:0000313" key="4">
    <source>
        <dbReference type="EMBL" id="NUU03189.1"/>
    </source>
</evidence>
<dbReference type="SUPFAM" id="SSF51735">
    <property type="entry name" value="NAD(P)-binding Rossmann-fold domains"/>
    <property type="match status" value="1"/>
</dbReference>
<evidence type="ECO:0000256" key="2">
    <source>
        <dbReference type="ARBA" id="ARBA00023002"/>
    </source>
</evidence>